<feature type="coiled-coil region" evidence="8">
    <location>
        <begin position="166"/>
        <end position="225"/>
    </location>
</feature>
<dbReference type="GO" id="GO:0015288">
    <property type="term" value="F:porin activity"/>
    <property type="evidence" value="ECO:0007669"/>
    <property type="project" value="TreeGrafter"/>
</dbReference>
<keyword evidence="4" id="KW-1134">Transmembrane beta strand</keyword>
<dbReference type="NCBIfam" id="TIGR01844">
    <property type="entry name" value="type_I_sec_TolC"/>
    <property type="match status" value="1"/>
</dbReference>
<dbReference type="Gene3D" id="1.20.1600.10">
    <property type="entry name" value="Outer membrane efflux proteins (OEP)"/>
    <property type="match status" value="1"/>
</dbReference>
<dbReference type="SUPFAM" id="SSF56954">
    <property type="entry name" value="Outer membrane efflux proteins (OEP)"/>
    <property type="match status" value="1"/>
</dbReference>
<feature type="coiled-coil region" evidence="8">
    <location>
        <begin position="384"/>
        <end position="411"/>
    </location>
</feature>
<proteinExistence type="inferred from homology"/>
<evidence type="ECO:0000256" key="3">
    <source>
        <dbReference type="ARBA" id="ARBA00022448"/>
    </source>
</evidence>
<protein>
    <submittedName>
        <fullName evidence="10">Type I secretion outer membrane protein, TolC</fullName>
    </submittedName>
</protein>
<keyword evidence="8" id="KW-0175">Coiled coil</keyword>
<gene>
    <name evidence="10" type="ORF">ALQ39_02282</name>
</gene>
<feature type="region of interest" description="Disordered" evidence="9">
    <location>
        <begin position="507"/>
        <end position="530"/>
    </location>
</feature>
<evidence type="ECO:0000256" key="7">
    <source>
        <dbReference type="ARBA" id="ARBA00023237"/>
    </source>
</evidence>
<organism evidence="10 11">
    <name type="scientific">Pseudomonas amygdali pv. eriobotryae</name>
    <dbReference type="NCBI Taxonomy" id="129137"/>
    <lineage>
        <taxon>Bacteria</taxon>
        <taxon>Pseudomonadati</taxon>
        <taxon>Pseudomonadota</taxon>
        <taxon>Gammaproteobacteria</taxon>
        <taxon>Pseudomonadales</taxon>
        <taxon>Pseudomonadaceae</taxon>
        <taxon>Pseudomonas</taxon>
        <taxon>Pseudomonas amygdali</taxon>
    </lineage>
</organism>
<dbReference type="GO" id="GO:0009279">
    <property type="term" value="C:cell outer membrane"/>
    <property type="evidence" value="ECO:0007669"/>
    <property type="project" value="UniProtKB-SubCell"/>
</dbReference>
<comment type="similarity">
    <text evidence="2">Belongs to the outer membrane factor (OMF) (TC 1.B.17) family.</text>
</comment>
<keyword evidence="5" id="KW-0812">Transmembrane</keyword>
<evidence type="ECO:0000256" key="8">
    <source>
        <dbReference type="SAM" id="Coils"/>
    </source>
</evidence>
<dbReference type="AlphaFoldDB" id="A0A3M3VUC9"/>
<evidence type="ECO:0000256" key="1">
    <source>
        <dbReference type="ARBA" id="ARBA00004442"/>
    </source>
</evidence>
<evidence type="ECO:0000313" key="10">
    <source>
        <dbReference type="EMBL" id="RMO48869.1"/>
    </source>
</evidence>
<evidence type="ECO:0000313" key="11">
    <source>
        <dbReference type="Proteomes" id="UP000275613"/>
    </source>
</evidence>
<comment type="subcellular location">
    <subcellularLocation>
        <location evidence="1">Cell outer membrane</location>
    </subcellularLocation>
</comment>
<evidence type="ECO:0000256" key="4">
    <source>
        <dbReference type="ARBA" id="ARBA00022452"/>
    </source>
</evidence>
<dbReference type="Proteomes" id="UP000275613">
    <property type="component" value="Unassembled WGS sequence"/>
</dbReference>
<dbReference type="InterPro" id="IPR010130">
    <property type="entry name" value="T1SS_OMP_TolC"/>
</dbReference>
<name>A0A3M3VUC9_PSEA0</name>
<dbReference type="PANTHER" id="PTHR30026">
    <property type="entry name" value="OUTER MEMBRANE PROTEIN TOLC"/>
    <property type="match status" value="1"/>
</dbReference>
<dbReference type="PANTHER" id="PTHR30026:SF20">
    <property type="entry name" value="OUTER MEMBRANE PROTEIN TOLC"/>
    <property type="match status" value="1"/>
</dbReference>
<evidence type="ECO:0000256" key="5">
    <source>
        <dbReference type="ARBA" id="ARBA00022692"/>
    </source>
</evidence>
<evidence type="ECO:0000256" key="9">
    <source>
        <dbReference type="SAM" id="MobiDB-lite"/>
    </source>
</evidence>
<evidence type="ECO:0000256" key="2">
    <source>
        <dbReference type="ARBA" id="ARBA00007613"/>
    </source>
</evidence>
<keyword evidence="7" id="KW-0998">Cell outer membrane</keyword>
<keyword evidence="3" id="KW-0813">Transport</keyword>
<dbReference type="InterPro" id="IPR003423">
    <property type="entry name" value="OMP_efflux"/>
</dbReference>
<dbReference type="EMBL" id="RBPV01000514">
    <property type="protein sequence ID" value="RMO48869.1"/>
    <property type="molecule type" value="Genomic_DNA"/>
</dbReference>
<evidence type="ECO:0000256" key="6">
    <source>
        <dbReference type="ARBA" id="ARBA00023136"/>
    </source>
</evidence>
<dbReference type="InterPro" id="IPR051906">
    <property type="entry name" value="TolC-like"/>
</dbReference>
<keyword evidence="6" id="KW-0472">Membrane</keyword>
<dbReference type="Pfam" id="PF02321">
    <property type="entry name" value="OEP"/>
    <property type="match status" value="2"/>
</dbReference>
<comment type="caution">
    <text evidence="10">The sequence shown here is derived from an EMBL/GenBank/DDBJ whole genome shotgun (WGS) entry which is preliminary data.</text>
</comment>
<dbReference type="GO" id="GO:0015562">
    <property type="term" value="F:efflux transmembrane transporter activity"/>
    <property type="evidence" value="ECO:0007669"/>
    <property type="project" value="InterPro"/>
</dbReference>
<reference evidence="10 11" key="1">
    <citation type="submission" date="2018-08" db="EMBL/GenBank/DDBJ databases">
        <title>Recombination of ecologically and evolutionarily significant loci maintains genetic cohesion in the Pseudomonas syringae species complex.</title>
        <authorList>
            <person name="Dillon M."/>
            <person name="Thakur S."/>
            <person name="Almeida R.N.D."/>
            <person name="Weir B.S."/>
            <person name="Guttman D.S."/>
        </authorList>
    </citation>
    <scope>NUCLEOTIDE SEQUENCE [LARGE SCALE GENOMIC DNA]</scope>
    <source>
        <strain evidence="10 11">ICMP 4316</strain>
    </source>
</reference>
<accession>A0A3M3VUC9</accession>
<sequence length="530" mass="58305">MPGRGRNASLFAQGSINGANRRLLLKESGSTLANPVSLKTVITFFMNRECLMLRKLSLVVAVSFASSGLTWAADVPLPTQTGLLNVYQQAVDNNADLAASRADYDARKEAVPQARAGLLPNISGSAQSNNTRTSIDQPRAVATRSGNVYQATLSQPIFRADRWFQLQAAEASNEQAALELSATEQNLILQAAQSYFSVLRAQDNLASTKAEEAAFKRQLDQANERFDVGLSDKTDVLQAQASYDTSRASRILAKRQVDDAFQALVTLTNREYNSIEGIVHTLPVLAPTPNDAKAWVDTAAQQNLNLLASNYAVNAAEETLRQRKAGHAPTLDAVATYQRGDNDALGFSNPNYTGRNYGGDVEQRSIGVQLNIPIYSGGLTSSQVREAYARLSQSEQRRESLRRQVVENTRNLHRAVNTDVEQVQARKQSIISNQSALEATEIGYQVGTRNIVDVLDAQRQLYASVRDYNNTRYDYILDNLRLKQAAGTLSPGDLQDLSRYLKADYNPDKDFLPPDLATAAQKNFERPAKR</sequence>
<dbReference type="GO" id="GO:1990281">
    <property type="term" value="C:efflux pump complex"/>
    <property type="evidence" value="ECO:0007669"/>
    <property type="project" value="TreeGrafter"/>
</dbReference>